<dbReference type="SUPFAM" id="SSF117281">
    <property type="entry name" value="Kelch motif"/>
    <property type="match status" value="1"/>
</dbReference>
<feature type="region of interest" description="Disordered" evidence="3">
    <location>
        <begin position="782"/>
        <end position="826"/>
    </location>
</feature>
<dbReference type="GO" id="GO:0005737">
    <property type="term" value="C:cytoplasm"/>
    <property type="evidence" value="ECO:0007669"/>
    <property type="project" value="TreeGrafter"/>
</dbReference>
<feature type="region of interest" description="Disordered" evidence="3">
    <location>
        <begin position="363"/>
        <end position="430"/>
    </location>
</feature>
<dbReference type="PANTHER" id="PTHR15526">
    <property type="entry name" value="MUSKELIN"/>
    <property type="match status" value="1"/>
</dbReference>
<keyword evidence="1" id="KW-0880">Kelch repeat</keyword>
<keyword evidence="2" id="KW-0677">Repeat</keyword>
<dbReference type="Gene3D" id="2.60.120.260">
    <property type="entry name" value="Galactose-binding domain-like"/>
    <property type="match status" value="1"/>
</dbReference>
<dbReference type="OrthoDB" id="10052615at2759"/>
<proteinExistence type="predicted"/>
<name>A0A4S4KNW0_9AGAM</name>
<evidence type="ECO:0000259" key="4">
    <source>
        <dbReference type="Pfam" id="PF06588"/>
    </source>
</evidence>
<dbReference type="InterPro" id="IPR015915">
    <property type="entry name" value="Kelch-typ_b-propeller"/>
</dbReference>
<dbReference type="Pfam" id="PF01344">
    <property type="entry name" value="Kelch_1"/>
    <property type="match status" value="1"/>
</dbReference>
<gene>
    <name evidence="5" type="ORF">EW145_g7119</name>
</gene>
<comment type="caution">
    <text evidence="5">The sequence shown here is derived from an EMBL/GenBank/DDBJ whole genome shotgun (WGS) entry which is preliminary data.</text>
</comment>
<dbReference type="Proteomes" id="UP000308199">
    <property type="component" value="Unassembled WGS sequence"/>
</dbReference>
<reference evidence="5 6" key="1">
    <citation type="submission" date="2019-02" db="EMBL/GenBank/DDBJ databases">
        <title>Genome sequencing of the rare red list fungi Phellinidium pouzarii.</title>
        <authorList>
            <person name="Buettner E."/>
            <person name="Kellner H."/>
        </authorList>
    </citation>
    <scope>NUCLEOTIDE SEQUENCE [LARGE SCALE GENOMIC DNA]</scope>
    <source>
        <strain evidence="5 6">DSM 108285</strain>
    </source>
</reference>
<dbReference type="AlphaFoldDB" id="A0A4S4KNW0"/>
<dbReference type="SUPFAM" id="SSF49785">
    <property type="entry name" value="Galactose-binding domain-like"/>
    <property type="match status" value="1"/>
</dbReference>
<sequence>MVDRRRVSIKADATSSFTVVLIFIIRLDMPKPSSVQIKYSIAGCSEHSGRYVADNIKYDRPLDQSSRWSSSKDNAVNGKSWILIEMDTVAVLGHPCNMKDFEIHVGMSRDHLTDVLHSTLKNDTKQESFPLTHKSKEGVPFPTRFVKIVSVSAHGHNFNTSVWYVSLLGITDEVYVRRIKDGFVQNKETVAMRHVLKHLRQRRHITTYQQLLFRTGVPLEHPLISQLYETLVLQGAWSAAEQKLDEIASTGLFSSYIHACTPQARWRRLRGTDANGDFPCKRGGHAMCMDVENELIYLFGGYDGQKSLDDFWVYSLREGRWKVISHSVVEEKNGPGPRACHKMVFDPKSGCIYMLGRLGDGDLPTNRDSASAQAPSSAAEAPSMNPPEAHVQSAWRHRQSVGVDTSNTQGPPTQSSADGQQTQPSQGNFSEFHRYRTRGLDQGKWELLNVDTAIVNGPKLVYDHQLVLDSEAQVLYVQGGRVVDTDWSTPKYSGLFSYDLRSGKWTTIQAITPETAFPPRFGHSMVFEPFKKKLLIFAGQKDESYLADMWEYDIPSRTMDELFQNVTAVGGPEACFAQRAVIDPELKEVYVFGGLTKKSSILYPGSGLPVSLYRYDTNPGTWVRVPIAENSSQESQSRHPSVDEKRNDMDVDDGVNIRIGEDESVGPLARCACQVVYDSRTQTFYLHGGNAGQVNRASSSRTRGDERLDDLWSMRLERPSDEEVIRRATFEIRRQQFREMCEETAPVTALAFLQNKVSAVVNHENPEEATVFRSLLSHLFEKPPTDSESSAPPLPFVTPTPRMSRSPSSSKSGSGEWTNSLKTDEDTVMSDAGAAINSRFSRSNTSHSLLEPVNDDPYELELRKGKSLSGARFAQRTEVFESLLKFVEKGENDFIIPASTVSVSEMKMNSGTMKSPLQVVNGEANYFNGLEIYSSLDIDILNIPRQVSSS</sequence>
<dbReference type="Gene3D" id="2.120.10.80">
    <property type="entry name" value="Kelch-type beta propeller"/>
    <property type="match status" value="2"/>
</dbReference>
<organism evidence="5 6">
    <name type="scientific">Phellinidium pouzarii</name>
    <dbReference type="NCBI Taxonomy" id="167371"/>
    <lineage>
        <taxon>Eukaryota</taxon>
        <taxon>Fungi</taxon>
        <taxon>Dikarya</taxon>
        <taxon>Basidiomycota</taxon>
        <taxon>Agaricomycotina</taxon>
        <taxon>Agaricomycetes</taxon>
        <taxon>Hymenochaetales</taxon>
        <taxon>Hymenochaetaceae</taxon>
        <taxon>Phellinidium</taxon>
    </lineage>
</organism>
<dbReference type="InterPro" id="IPR008979">
    <property type="entry name" value="Galactose-bd-like_sf"/>
</dbReference>
<feature type="compositionally biased region" description="Low complexity" evidence="3">
    <location>
        <begin position="369"/>
        <end position="389"/>
    </location>
</feature>
<dbReference type="InterPro" id="IPR010565">
    <property type="entry name" value="Muskelin_N"/>
</dbReference>
<feature type="domain" description="Muskelin N-terminal" evidence="4">
    <location>
        <begin position="36"/>
        <end position="222"/>
    </location>
</feature>
<evidence type="ECO:0000256" key="3">
    <source>
        <dbReference type="SAM" id="MobiDB-lite"/>
    </source>
</evidence>
<dbReference type="InterPro" id="IPR006652">
    <property type="entry name" value="Kelch_1"/>
</dbReference>
<dbReference type="PANTHER" id="PTHR15526:SF5">
    <property type="entry name" value="MUSKELIN"/>
    <property type="match status" value="1"/>
</dbReference>
<evidence type="ECO:0000256" key="1">
    <source>
        <dbReference type="ARBA" id="ARBA00022441"/>
    </source>
</evidence>
<dbReference type="InterPro" id="IPR011043">
    <property type="entry name" value="Gal_Oxase/kelch_b-propeller"/>
</dbReference>
<feature type="region of interest" description="Disordered" evidence="3">
    <location>
        <begin position="627"/>
        <end position="649"/>
    </location>
</feature>
<keyword evidence="6" id="KW-1185">Reference proteome</keyword>
<dbReference type="EMBL" id="SGPK01000645">
    <property type="protein sequence ID" value="THH00239.1"/>
    <property type="molecule type" value="Genomic_DNA"/>
</dbReference>
<evidence type="ECO:0000313" key="6">
    <source>
        <dbReference type="Proteomes" id="UP000308199"/>
    </source>
</evidence>
<dbReference type="InterPro" id="IPR052456">
    <property type="entry name" value="CTLH_complex_component"/>
</dbReference>
<accession>A0A4S4KNW0</accession>
<feature type="compositionally biased region" description="Basic and acidic residues" evidence="3">
    <location>
        <begin position="636"/>
        <end position="649"/>
    </location>
</feature>
<dbReference type="Pfam" id="PF06588">
    <property type="entry name" value="Muskelin_N"/>
    <property type="match status" value="1"/>
</dbReference>
<protein>
    <recommendedName>
        <fullName evidence="4">Muskelin N-terminal domain-containing protein</fullName>
    </recommendedName>
</protein>
<evidence type="ECO:0000313" key="5">
    <source>
        <dbReference type="EMBL" id="THH00239.1"/>
    </source>
</evidence>
<feature type="compositionally biased region" description="Low complexity" evidence="3">
    <location>
        <begin position="801"/>
        <end position="815"/>
    </location>
</feature>
<feature type="compositionally biased region" description="Polar residues" evidence="3">
    <location>
        <begin position="402"/>
        <end position="429"/>
    </location>
</feature>
<dbReference type="Pfam" id="PF24681">
    <property type="entry name" value="Kelch_KLHDC2_KLHL20_DRC7"/>
    <property type="match status" value="1"/>
</dbReference>
<dbReference type="SUPFAM" id="SSF50965">
    <property type="entry name" value="Galactose oxidase, central domain"/>
    <property type="match status" value="1"/>
</dbReference>
<evidence type="ECO:0000256" key="2">
    <source>
        <dbReference type="ARBA" id="ARBA00022737"/>
    </source>
</evidence>